<evidence type="ECO:0000259" key="8">
    <source>
        <dbReference type="PROSITE" id="PS51462"/>
    </source>
</evidence>
<evidence type="ECO:0000256" key="7">
    <source>
        <dbReference type="SAM" id="MobiDB-lite"/>
    </source>
</evidence>
<dbReference type="Pfam" id="PF00293">
    <property type="entry name" value="NUDIX"/>
    <property type="match status" value="1"/>
</dbReference>
<evidence type="ECO:0000313" key="9">
    <source>
        <dbReference type="EMBL" id="GAA4287721.1"/>
    </source>
</evidence>
<name>A0ABP8EUP6_9MICO</name>
<feature type="domain" description="Nudix hydrolase" evidence="8">
    <location>
        <begin position="96"/>
        <end position="236"/>
    </location>
</feature>
<keyword evidence="10" id="KW-1185">Reference proteome</keyword>
<evidence type="ECO:0000256" key="2">
    <source>
        <dbReference type="ARBA" id="ARBA00001946"/>
    </source>
</evidence>
<dbReference type="EMBL" id="BAABBA010000009">
    <property type="protein sequence ID" value="GAA4287721.1"/>
    <property type="molecule type" value="Genomic_DNA"/>
</dbReference>
<dbReference type="Proteomes" id="UP001499841">
    <property type="component" value="Unassembled WGS sequence"/>
</dbReference>
<sequence length="283" mass="31075">MHQLLMRPPSLLSTVPAPTHIPGEPDRRARRIGPVVWSNASDGGPGDGIAEGTDVDEKQDPWAVRRASLLELARSAAEGGAPLRGVNAYDAEAARDFRPSAVLLLFTPPRRGTEPDLFLVQRSRELRHHPGEIALPGGRLEPGEDAVAAALRETHEEIGLHPAHVDVLGELPAIMVPVTRYVVTPVLGWTDHAEEATHVEPGEVLHTIRVSVATLTDPERRRTVRIFGRRTHGFLLPDGLVWGMTANLLDHVLAELGWAQEWDASREVVMRRDADGRVWVPDL</sequence>
<evidence type="ECO:0000256" key="6">
    <source>
        <dbReference type="ARBA" id="ARBA00023211"/>
    </source>
</evidence>
<feature type="region of interest" description="Disordered" evidence="7">
    <location>
        <begin position="1"/>
        <end position="58"/>
    </location>
</feature>
<accession>A0ABP8EUP6</accession>
<dbReference type="PROSITE" id="PS00893">
    <property type="entry name" value="NUDIX_BOX"/>
    <property type="match status" value="1"/>
</dbReference>
<evidence type="ECO:0000256" key="4">
    <source>
        <dbReference type="ARBA" id="ARBA00022801"/>
    </source>
</evidence>
<comment type="caution">
    <text evidence="9">The sequence shown here is derived from an EMBL/GenBank/DDBJ whole genome shotgun (WGS) entry which is preliminary data.</text>
</comment>
<dbReference type="SUPFAM" id="SSF55811">
    <property type="entry name" value="Nudix"/>
    <property type="match status" value="1"/>
</dbReference>
<reference evidence="10" key="1">
    <citation type="journal article" date="2019" name="Int. J. Syst. Evol. Microbiol.">
        <title>The Global Catalogue of Microorganisms (GCM) 10K type strain sequencing project: providing services to taxonomists for standard genome sequencing and annotation.</title>
        <authorList>
            <consortium name="The Broad Institute Genomics Platform"/>
            <consortium name="The Broad Institute Genome Sequencing Center for Infectious Disease"/>
            <person name="Wu L."/>
            <person name="Ma J."/>
        </authorList>
    </citation>
    <scope>NUCLEOTIDE SEQUENCE [LARGE SCALE GENOMIC DNA]</scope>
    <source>
        <strain evidence="10">JCM 17459</strain>
    </source>
</reference>
<dbReference type="CDD" id="cd03426">
    <property type="entry name" value="NUDIX_CoAse_Nudt7"/>
    <property type="match status" value="1"/>
</dbReference>
<dbReference type="InterPro" id="IPR045121">
    <property type="entry name" value="CoAse"/>
</dbReference>
<dbReference type="Gene3D" id="3.90.79.10">
    <property type="entry name" value="Nucleoside Triphosphate Pyrophosphohydrolase"/>
    <property type="match status" value="1"/>
</dbReference>
<evidence type="ECO:0000256" key="5">
    <source>
        <dbReference type="ARBA" id="ARBA00022842"/>
    </source>
</evidence>
<dbReference type="PANTHER" id="PTHR12992:SF11">
    <property type="entry name" value="MITOCHONDRIAL COENZYME A DIPHOSPHATASE NUDT8"/>
    <property type="match status" value="1"/>
</dbReference>
<comment type="cofactor">
    <cofactor evidence="2">
        <name>Mg(2+)</name>
        <dbReference type="ChEBI" id="CHEBI:18420"/>
    </cofactor>
</comment>
<evidence type="ECO:0000313" key="10">
    <source>
        <dbReference type="Proteomes" id="UP001499841"/>
    </source>
</evidence>
<comment type="cofactor">
    <cofactor evidence="1">
        <name>Mn(2+)</name>
        <dbReference type="ChEBI" id="CHEBI:29035"/>
    </cofactor>
</comment>
<organism evidence="9 10">
    <name type="scientific">Georgenia daeguensis</name>
    <dbReference type="NCBI Taxonomy" id="908355"/>
    <lineage>
        <taxon>Bacteria</taxon>
        <taxon>Bacillati</taxon>
        <taxon>Actinomycetota</taxon>
        <taxon>Actinomycetes</taxon>
        <taxon>Micrococcales</taxon>
        <taxon>Bogoriellaceae</taxon>
        <taxon>Georgenia</taxon>
    </lineage>
</organism>
<gene>
    <name evidence="9" type="ORF">GCM10022262_20800</name>
</gene>
<dbReference type="InterPro" id="IPR015797">
    <property type="entry name" value="NUDIX_hydrolase-like_dom_sf"/>
</dbReference>
<keyword evidence="6" id="KW-0464">Manganese</keyword>
<keyword evidence="5" id="KW-0460">Magnesium</keyword>
<dbReference type="InterPro" id="IPR000086">
    <property type="entry name" value="NUDIX_hydrolase_dom"/>
</dbReference>
<dbReference type="PANTHER" id="PTHR12992">
    <property type="entry name" value="NUDIX HYDROLASE"/>
    <property type="match status" value="1"/>
</dbReference>
<keyword evidence="3" id="KW-0479">Metal-binding</keyword>
<evidence type="ECO:0000256" key="1">
    <source>
        <dbReference type="ARBA" id="ARBA00001936"/>
    </source>
</evidence>
<dbReference type="InterPro" id="IPR020084">
    <property type="entry name" value="NUDIX_hydrolase_CS"/>
</dbReference>
<keyword evidence="4" id="KW-0378">Hydrolase</keyword>
<proteinExistence type="predicted"/>
<dbReference type="PROSITE" id="PS51462">
    <property type="entry name" value="NUDIX"/>
    <property type="match status" value="1"/>
</dbReference>
<evidence type="ECO:0000256" key="3">
    <source>
        <dbReference type="ARBA" id="ARBA00022723"/>
    </source>
</evidence>
<protein>
    <recommendedName>
        <fullName evidence="8">Nudix hydrolase domain-containing protein</fullName>
    </recommendedName>
</protein>